<dbReference type="EnsemblPlants" id="OGLUM01G46380.1">
    <property type="protein sequence ID" value="OGLUM01G46380.1"/>
    <property type="gene ID" value="OGLUM01G46380"/>
</dbReference>
<reference evidence="1" key="1">
    <citation type="submission" date="2013-08" db="EMBL/GenBank/DDBJ databases">
        <title>Oryza genome evolution.</title>
        <authorList>
            <person name="Wing R.A."/>
            <person name="Panaud O."/>
            <person name="Oliveira A.C."/>
        </authorList>
    </citation>
    <scope>NUCLEOTIDE SEQUENCE</scope>
</reference>
<accession>A0A0D9YJB7</accession>
<organism evidence="1">
    <name type="scientific">Oryza glumipatula</name>
    <dbReference type="NCBI Taxonomy" id="40148"/>
    <lineage>
        <taxon>Eukaryota</taxon>
        <taxon>Viridiplantae</taxon>
        <taxon>Streptophyta</taxon>
        <taxon>Embryophyta</taxon>
        <taxon>Tracheophyta</taxon>
        <taxon>Spermatophyta</taxon>
        <taxon>Magnoliopsida</taxon>
        <taxon>Liliopsida</taxon>
        <taxon>Poales</taxon>
        <taxon>Poaceae</taxon>
        <taxon>BOP clade</taxon>
        <taxon>Oryzoideae</taxon>
        <taxon>Oryzeae</taxon>
        <taxon>Oryzinae</taxon>
        <taxon>Oryza</taxon>
    </lineage>
</organism>
<dbReference type="HOGENOM" id="CLU_2744102_0_0_1"/>
<dbReference type="Gramene" id="OGLUM01G46380.1">
    <property type="protein sequence ID" value="OGLUM01G46380.1"/>
    <property type="gene ID" value="OGLUM01G46380"/>
</dbReference>
<dbReference type="Proteomes" id="UP000026961">
    <property type="component" value="Chromosome 1"/>
</dbReference>
<evidence type="ECO:0000313" key="1">
    <source>
        <dbReference type="EnsemblPlants" id="OGLUM01G46380.1"/>
    </source>
</evidence>
<sequence length="71" mass="8015">MGIRRKYGAAAALGEGVGLSVARTPPVATTIWRYPGRQQSTRLQSWLLRAQMQLVKIYLFIFQVLSDNVHK</sequence>
<name>A0A0D9YJB7_9ORYZ</name>
<dbReference type="AlphaFoldDB" id="A0A0D9YJB7"/>
<protein>
    <submittedName>
        <fullName evidence="1">Uncharacterized protein</fullName>
    </submittedName>
</protein>
<proteinExistence type="predicted"/>
<evidence type="ECO:0000313" key="2">
    <source>
        <dbReference type="Proteomes" id="UP000026961"/>
    </source>
</evidence>
<reference evidence="1" key="2">
    <citation type="submission" date="2015-04" db="UniProtKB">
        <authorList>
            <consortium name="EnsemblPlants"/>
        </authorList>
    </citation>
    <scope>IDENTIFICATION</scope>
</reference>
<reference evidence="1" key="3">
    <citation type="submission" date="2018-05" db="EMBL/GenBank/DDBJ databases">
        <title>OgluRS3 (Oryza glumaepatula Reference Sequence Version 3).</title>
        <authorList>
            <person name="Zhang J."/>
            <person name="Kudrna D."/>
            <person name="Lee S."/>
            <person name="Talag J."/>
            <person name="Welchert J."/>
            <person name="Wing R.A."/>
        </authorList>
    </citation>
    <scope>NUCLEOTIDE SEQUENCE [LARGE SCALE GENOMIC DNA]</scope>
</reference>
<keyword evidence="2" id="KW-1185">Reference proteome</keyword>